<evidence type="ECO:0000313" key="2">
    <source>
        <dbReference type="EMBL" id="CAK0810266.1"/>
    </source>
</evidence>
<name>A0ABN9QWA1_9DINO</name>
<feature type="compositionally biased region" description="Low complexity" evidence="1">
    <location>
        <begin position="103"/>
        <end position="117"/>
    </location>
</feature>
<protein>
    <submittedName>
        <fullName evidence="2">Uncharacterized protein</fullName>
    </submittedName>
</protein>
<keyword evidence="3" id="KW-1185">Reference proteome</keyword>
<accession>A0ABN9QWA1</accession>
<dbReference type="EMBL" id="CAUYUJ010004612">
    <property type="protein sequence ID" value="CAK0810266.1"/>
    <property type="molecule type" value="Genomic_DNA"/>
</dbReference>
<feature type="non-terminal residue" evidence="2">
    <location>
        <position position="157"/>
    </location>
</feature>
<comment type="caution">
    <text evidence="2">The sequence shown here is derived from an EMBL/GenBank/DDBJ whole genome shotgun (WGS) entry which is preliminary data.</text>
</comment>
<proteinExistence type="predicted"/>
<feature type="region of interest" description="Disordered" evidence="1">
    <location>
        <begin position="78"/>
        <end position="157"/>
    </location>
</feature>
<sequence>MQMHRCTHTHIDTYEVHALLSILDVAALLAPLDGHRSGERNGSIFASVADILDGSTELHPGAPCEFHICEDDSGLGAEEIIETGPPDPAAIPQEKGKSGPKGAGKPAGKAFGKPASPWGGDKGFGKAPTKAYSKGWGEPYGGKGGAYSGGKGKDLAL</sequence>
<organism evidence="2 3">
    <name type="scientific">Prorocentrum cordatum</name>
    <dbReference type="NCBI Taxonomy" id="2364126"/>
    <lineage>
        <taxon>Eukaryota</taxon>
        <taxon>Sar</taxon>
        <taxon>Alveolata</taxon>
        <taxon>Dinophyceae</taxon>
        <taxon>Prorocentrales</taxon>
        <taxon>Prorocentraceae</taxon>
        <taxon>Prorocentrum</taxon>
    </lineage>
</organism>
<gene>
    <name evidence="2" type="ORF">PCOR1329_LOCUS15281</name>
</gene>
<evidence type="ECO:0000313" key="3">
    <source>
        <dbReference type="Proteomes" id="UP001189429"/>
    </source>
</evidence>
<feature type="compositionally biased region" description="Gly residues" evidence="1">
    <location>
        <begin position="138"/>
        <end position="150"/>
    </location>
</feature>
<reference evidence="2" key="1">
    <citation type="submission" date="2023-10" db="EMBL/GenBank/DDBJ databases">
        <authorList>
            <person name="Chen Y."/>
            <person name="Shah S."/>
            <person name="Dougan E. K."/>
            <person name="Thang M."/>
            <person name="Chan C."/>
        </authorList>
    </citation>
    <scope>NUCLEOTIDE SEQUENCE [LARGE SCALE GENOMIC DNA]</scope>
</reference>
<evidence type="ECO:0000256" key="1">
    <source>
        <dbReference type="SAM" id="MobiDB-lite"/>
    </source>
</evidence>
<dbReference type="Proteomes" id="UP001189429">
    <property type="component" value="Unassembled WGS sequence"/>
</dbReference>